<keyword evidence="3" id="KW-1185">Reference proteome</keyword>
<protein>
    <submittedName>
        <fullName evidence="2">Uncharacterized protein</fullName>
    </submittedName>
</protein>
<organism evidence="2 3">
    <name type="scientific">Rhynchosporium secalis</name>
    <name type="common">Barley scald fungus</name>
    <dbReference type="NCBI Taxonomy" id="38038"/>
    <lineage>
        <taxon>Eukaryota</taxon>
        <taxon>Fungi</taxon>
        <taxon>Dikarya</taxon>
        <taxon>Ascomycota</taxon>
        <taxon>Pezizomycotina</taxon>
        <taxon>Leotiomycetes</taxon>
        <taxon>Helotiales</taxon>
        <taxon>Ploettnerulaceae</taxon>
        <taxon>Rhynchosporium</taxon>
    </lineage>
</organism>
<dbReference type="EMBL" id="FJVC01000456">
    <property type="protein sequence ID" value="CZT50860.1"/>
    <property type="molecule type" value="Genomic_DNA"/>
</dbReference>
<evidence type="ECO:0000256" key="1">
    <source>
        <dbReference type="SAM" id="MobiDB-lite"/>
    </source>
</evidence>
<evidence type="ECO:0000313" key="3">
    <source>
        <dbReference type="Proteomes" id="UP000177625"/>
    </source>
</evidence>
<sequence length="105" mass="11098">MGSIFELPLLPLSMLNHQNHLQIPYPSLCIAIAVDNTLFCTTGGCSSDAGAELEGNSSNEGSRRVFEGTTLPPRAPFGLPLPLTFKGFNRGKGARGAKYTDSGLS</sequence>
<dbReference type="AlphaFoldDB" id="A0A1E1MP31"/>
<proteinExistence type="predicted"/>
<feature type="region of interest" description="Disordered" evidence="1">
    <location>
        <begin position="51"/>
        <end position="77"/>
    </location>
</feature>
<reference evidence="3" key="1">
    <citation type="submission" date="2016-03" db="EMBL/GenBank/DDBJ databases">
        <authorList>
            <person name="Guldener U."/>
        </authorList>
    </citation>
    <scope>NUCLEOTIDE SEQUENCE [LARGE SCALE GENOMIC DNA]</scope>
</reference>
<evidence type="ECO:0000313" key="2">
    <source>
        <dbReference type="EMBL" id="CZT50860.1"/>
    </source>
</evidence>
<dbReference type="Proteomes" id="UP000177625">
    <property type="component" value="Unassembled WGS sequence"/>
</dbReference>
<gene>
    <name evidence="2" type="ORF">RSE6_11924</name>
</gene>
<name>A0A1E1MP31_RHYSE</name>
<accession>A0A1E1MP31</accession>